<protein>
    <recommendedName>
        <fullName evidence="5">Non-canonical purine NTP pyrophosphatase</fullName>
    </recommendedName>
</protein>
<comment type="similarity">
    <text evidence="1">Belongs to the HAM1 NTPase family.</text>
</comment>
<name>A0A642V2S1_9ASCO</name>
<sequence>MSSEKIVFVTGNKNKLAEVNAILGADKLDNVSLDLEEVQGTVEEVSTHKAKSAAEKVGVVSTLLWNLAPLVDFRDHTCKRTSVNNAKSKTNPMVLLANGSKKALETRAWWICCTSSKTSLPAPSVPLPTVAARDMKFNCSKALPQGKSSPHEERKYLVGIQSSNLKATTKRKFPPTFFIIHLTVTSSYAELDNDVKNSISHRSKALEKLKEFLKDRA</sequence>
<reference evidence="3" key="1">
    <citation type="journal article" date="2019" name="G3 (Bethesda)">
        <title>Genome Assemblies of Two Rare Opportunistic Yeast Pathogens: Diutina rugosa (syn. Candida rugosa) and Trichomonascus ciferrii (syn. Candida ciferrii).</title>
        <authorList>
            <person name="Mixao V."/>
            <person name="Saus E."/>
            <person name="Hansen A.P."/>
            <person name="Lass-Florl C."/>
            <person name="Gabaldon T."/>
        </authorList>
    </citation>
    <scope>NUCLEOTIDE SEQUENCE</scope>
    <source>
        <strain evidence="3">CBS 4856</strain>
    </source>
</reference>
<dbReference type="InterPro" id="IPR002637">
    <property type="entry name" value="RdgB/HAM1"/>
</dbReference>
<evidence type="ECO:0000256" key="1">
    <source>
        <dbReference type="ARBA" id="ARBA00008023"/>
    </source>
</evidence>
<dbReference type="VEuPathDB" id="FungiDB:TRICI_003865"/>
<dbReference type="AlphaFoldDB" id="A0A642V2S1"/>
<dbReference type="EMBL" id="SWFS01000290">
    <property type="protein sequence ID" value="KAA8911255.1"/>
    <property type="molecule type" value="Genomic_DNA"/>
</dbReference>
<dbReference type="PANTHER" id="PTHR11067:SF9">
    <property type="entry name" value="INOSINE TRIPHOSPHATE PYROPHOSPHATASE"/>
    <property type="match status" value="1"/>
</dbReference>
<dbReference type="GO" id="GO:0009143">
    <property type="term" value="P:nucleoside triphosphate catabolic process"/>
    <property type="evidence" value="ECO:0007669"/>
    <property type="project" value="InterPro"/>
</dbReference>
<gene>
    <name evidence="3" type="ORF">TRICI_003865</name>
</gene>
<evidence type="ECO:0000313" key="3">
    <source>
        <dbReference type="EMBL" id="KAA8911255.1"/>
    </source>
</evidence>
<evidence type="ECO:0000313" key="4">
    <source>
        <dbReference type="Proteomes" id="UP000761534"/>
    </source>
</evidence>
<dbReference type="GO" id="GO:0047429">
    <property type="term" value="F:nucleoside triphosphate diphosphatase activity"/>
    <property type="evidence" value="ECO:0007669"/>
    <property type="project" value="InterPro"/>
</dbReference>
<dbReference type="PANTHER" id="PTHR11067">
    <property type="entry name" value="INOSINE TRIPHOSPHATE PYROPHOSPHATASE/HAM1 PROTEIN"/>
    <property type="match status" value="1"/>
</dbReference>
<dbReference type="Gene3D" id="3.90.950.10">
    <property type="match status" value="2"/>
</dbReference>
<dbReference type="GO" id="GO:0005737">
    <property type="term" value="C:cytoplasm"/>
    <property type="evidence" value="ECO:0007669"/>
    <property type="project" value="TreeGrafter"/>
</dbReference>
<evidence type="ECO:0000256" key="2">
    <source>
        <dbReference type="ARBA" id="ARBA00022801"/>
    </source>
</evidence>
<organism evidence="3 4">
    <name type="scientific">Trichomonascus ciferrii</name>
    <dbReference type="NCBI Taxonomy" id="44093"/>
    <lineage>
        <taxon>Eukaryota</taxon>
        <taxon>Fungi</taxon>
        <taxon>Dikarya</taxon>
        <taxon>Ascomycota</taxon>
        <taxon>Saccharomycotina</taxon>
        <taxon>Dipodascomycetes</taxon>
        <taxon>Dipodascales</taxon>
        <taxon>Trichomonascaceae</taxon>
        <taxon>Trichomonascus</taxon>
        <taxon>Trichomonascus ciferrii complex</taxon>
    </lineage>
</organism>
<dbReference type="Pfam" id="PF01725">
    <property type="entry name" value="Ham1p_like"/>
    <property type="match status" value="2"/>
</dbReference>
<dbReference type="InterPro" id="IPR029001">
    <property type="entry name" value="ITPase-like_fam"/>
</dbReference>
<keyword evidence="4" id="KW-1185">Reference proteome</keyword>
<evidence type="ECO:0008006" key="5">
    <source>
        <dbReference type="Google" id="ProtNLM"/>
    </source>
</evidence>
<keyword evidence="2" id="KW-0378">Hydrolase</keyword>
<comment type="caution">
    <text evidence="3">The sequence shown here is derived from an EMBL/GenBank/DDBJ whole genome shotgun (WGS) entry which is preliminary data.</text>
</comment>
<dbReference type="OrthoDB" id="6288734at2759"/>
<dbReference type="Proteomes" id="UP000761534">
    <property type="component" value="Unassembled WGS sequence"/>
</dbReference>
<accession>A0A642V2S1</accession>
<proteinExistence type="inferred from homology"/>
<dbReference type="SUPFAM" id="SSF52972">
    <property type="entry name" value="ITPase-like"/>
    <property type="match status" value="2"/>
</dbReference>